<evidence type="ECO:0000256" key="1">
    <source>
        <dbReference type="ARBA" id="ARBA00022679"/>
    </source>
</evidence>
<dbReference type="Pfam" id="PF00583">
    <property type="entry name" value="Acetyltransf_1"/>
    <property type="match status" value="1"/>
</dbReference>
<dbReference type="InterPro" id="IPR016181">
    <property type="entry name" value="Acyl_CoA_acyltransferase"/>
</dbReference>
<protein>
    <submittedName>
        <fullName evidence="4">GNAT family N-acetyltransferase</fullName>
    </submittedName>
</protein>
<organism evidence="4 5">
    <name type="scientific">Paractinoplanes bogorensis</name>
    <dbReference type="NCBI Taxonomy" id="1610840"/>
    <lineage>
        <taxon>Bacteria</taxon>
        <taxon>Bacillati</taxon>
        <taxon>Actinomycetota</taxon>
        <taxon>Actinomycetes</taxon>
        <taxon>Micromonosporales</taxon>
        <taxon>Micromonosporaceae</taxon>
        <taxon>Paractinoplanes</taxon>
    </lineage>
</organism>
<dbReference type="PANTHER" id="PTHR43877">
    <property type="entry name" value="AMINOALKYLPHOSPHONATE N-ACETYLTRANSFERASE-RELATED-RELATED"/>
    <property type="match status" value="1"/>
</dbReference>
<dbReference type="Gene3D" id="3.40.630.30">
    <property type="match status" value="1"/>
</dbReference>
<keyword evidence="1" id="KW-0808">Transferase</keyword>
<dbReference type="InterPro" id="IPR000182">
    <property type="entry name" value="GNAT_dom"/>
</dbReference>
<keyword evidence="5" id="KW-1185">Reference proteome</keyword>
<keyword evidence="2" id="KW-0012">Acyltransferase</keyword>
<dbReference type="SUPFAM" id="SSF55729">
    <property type="entry name" value="Acyl-CoA N-acyltransferases (Nat)"/>
    <property type="match status" value="1"/>
</dbReference>
<dbReference type="PROSITE" id="PS51186">
    <property type="entry name" value="GNAT"/>
    <property type="match status" value="1"/>
</dbReference>
<dbReference type="InterPro" id="IPR050832">
    <property type="entry name" value="Bact_Acetyltransf"/>
</dbReference>
<evidence type="ECO:0000313" key="5">
    <source>
        <dbReference type="Proteomes" id="UP001519654"/>
    </source>
</evidence>
<sequence>MDTNWQCVPVAADDAESLIPLLHDAEEDDDRIRAALRDPAVRGYLAQAGDEPVGAAVMRWSDDEPSELLYLAVAATARRQGHGGRIVAALLAELPRHGRTMLVGTANCALDNIAFYQRCGFRMHAVKRDFFSYIDPPLTENGIVMRDMIVFSYER</sequence>
<comment type="caution">
    <text evidence="4">The sequence shown here is derived from an EMBL/GenBank/DDBJ whole genome shotgun (WGS) entry which is preliminary data.</text>
</comment>
<dbReference type="Proteomes" id="UP001519654">
    <property type="component" value="Unassembled WGS sequence"/>
</dbReference>
<dbReference type="RefSeq" id="WP_215791134.1">
    <property type="nucleotide sequence ID" value="NZ_JAHKKG010000008.1"/>
</dbReference>
<name>A0ABS5YU31_9ACTN</name>
<dbReference type="EMBL" id="JAHKKG010000008">
    <property type="protein sequence ID" value="MBU2666971.1"/>
    <property type="molecule type" value="Genomic_DNA"/>
</dbReference>
<gene>
    <name evidence="4" type="ORF">KOI35_26010</name>
</gene>
<feature type="domain" description="N-acetyltransferase" evidence="3">
    <location>
        <begin position="5"/>
        <end position="150"/>
    </location>
</feature>
<dbReference type="CDD" id="cd04301">
    <property type="entry name" value="NAT_SF"/>
    <property type="match status" value="1"/>
</dbReference>
<reference evidence="4 5" key="1">
    <citation type="submission" date="2021-06" db="EMBL/GenBank/DDBJ databases">
        <title>Actinoplanes lichenicola sp. nov., and Actinoplanes ovalisporus sp. nov., isolated from lichen in Thailand.</title>
        <authorList>
            <person name="Saeng-In P."/>
            <person name="Kanchanasin P."/>
            <person name="Yuki M."/>
            <person name="Kudo T."/>
            <person name="Ohkuma M."/>
            <person name="Phongsopitanun W."/>
            <person name="Tanasupawat S."/>
        </authorList>
    </citation>
    <scope>NUCLEOTIDE SEQUENCE [LARGE SCALE GENOMIC DNA]</scope>
    <source>
        <strain evidence="4 5">NBRC 110975</strain>
    </source>
</reference>
<evidence type="ECO:0000256" key="2">
    <source>
        <dbReference type="ARBA" id="ARBA00023315"/>
    </source>
</evidence>
<proteinExistence type="predicted"/>
<evidence type="ECO:0000313" key="4">
    <source>
        <dbReference type="EMBL" id="MBU2666971.1"/>
    </source>
</evidence>
<accession>A0ABS5YU31</accession>
<evidence type="ECO:0000259" key="3">
    <source>
        <dbReference type="PROSITE" id="PS51186"/>
    </source>
</evidence>